<name>I1D1G3_9PSEU</name>
<evidence type="ECO:0000313" key="3">
    <source>
        <dbReference type="Proteomes" id="UP000005087"/>
    </source>
</evidence>
<gene>
    <name evidence="2" type="ORF">SacglDRAFT_01877</name>
</gene>
<organism evidence="2 3">
    <name type="scientific">Saccharomonospora glauca K62</name>
    <dbReference type="NCBI Taxonomy" id="928724"/>
    <lineage>
        <taxon>Bacteria</taxon>
        <taxon>Bacillati</taxon>
        <taxon>Actinomycetota</taxon>
        <taxon>Actinomycetes</taxon>
        <taxon>Pseudonocardiales</taxon>
        <taxon>Pseudonocardiaceae</taxon>
        <taxon>Saccharomonospora</taxon>
    </lineage>
</organism>
<dbReference type="HOGENOM" id="CLU_1420536_0_0_11"/>
<dbReference type="EMBL" id="CM001484">
    <property type="protein sequence ID" value="EIE98787.1"/>
    <property type="molecule type" value="Genomic_DNA"/>
</dbReference>
<dbReference type="OrthoDB" id="8858495at2"/>
<feature type="domain" description="DUF7822" evidence="1">
    <location>
        <begin position="12"/>
        <end position="147"/>
    </location>
</feature>
<keyword evidence="3" id="KW-1185">Reference proteome</keyword>
<accession>I1D1G3</accession>
<dbReference type="STRING" id="928724.SacglDRAFT_01877"/>
<dbReference type="Pfam" id="PF25135">
    <property type="entry name" value="DUF7822"/>
    <property type="match status" value="1"/>
</dbReference>
<reference evidence="3" key="2">
    <citation type="submission" date="2012-01" db="EMBL/GenBank/DDBJ databases">
        <title>Noncontiguous Finished sequence of chromosome of Saccharomonospora glauca K62.</title>
        <authorList>
            <consortium name="US DOE Joint Genome Institute"/>
            <person name="Lucas S."/>
            <person name="Han J."/>
            <person name="Lapidus A."/>
            <person name="Cheng J.-F."/>
            <person name="Goodwin L."/>
            <person name="Pitluck S."/>
            <person name="Peters L."/>
            <person name="Mikhailova N."/>
            <person name="Held B."/>
            <person name="Detter J.C."/>
            <person name="Han C."/>
            <person name="Tapia R."/>
            <person name="Land M."/>
            <person name="Hauser L."/>
            <person name="Kyrpides N."/>
            <person name="Ivanova N."/>
            <person name="Pagani I."/>
            <person name="Brambilla E.-M."/>
            <person name="Klenk H.-P."/>
            <person name="Woyke T."/>
        </authorList>
    </citation>
    <scope>NUCLEOTIDE SEQUENCE [LARGE SCALE GENOMIC DNA]</scope>
    <source>
        <strain evidence="3">K62</strain>
    </source>
</reference>
<proteinExistence type="predicted"/>
<evidence type="ECO:0000259" key="1">
    <source>
        <dbReference type="Pfam" id="PF25135"/>
    </source>
</evidence>
<dbReference type="eggNOG" id="ENOG5033HT5">
    <property type="taxonomic scope" value="Bacteria"/>
</dbReference>
<sequence>MAMRSYLYSADTLPTDTEIPDKVLGISEHNWDIPLAHLLLTGRDPRVVPSMIWSAPVGIGADFDGGADLLLSVLSLVGKGDVAERDDFDELVRKITDHLGKQRKRYLLLEAGEILQARGGADTASEEGESAFLKLIREVIDTEIEPATRRAEAALSGGDDAWVESLRRNWRNHFASFYSPVLYFSFSDGTA</sequence>
<dbReference type="Proteomes" id="UP000005087">
    <property type="component" value="Chromosome"/>
</dbReference>
<dbReference type="InterPro" id="IPR056724">
    <property type="entry name" value="DUF7822"/>
</dbReference>
<dbReference type="AlphaFoldDB" id="I1D1G3"/>
<dbReference type="RefSeq" id="WP_005463830.1">
    <property type="nucleotide sequence ID" value="NZ_CM001484.1"/>
</dbReference>
<protein>
    <recommendedName>
        <fullName evidence="1">DUF7822 domain-containing protein</fullName>
    </recommendedName>
</protein>
<reference evidence="2 3" key="1">
    <citation type="submission" date="2011-09" db="EMBL/GenBank/DDBJ databases">
        <authorList>
            <consortium name="US DOE Joint Genome Institute (JGI-PGF)"/>
            <person name="Lucas S."/>
            <person name="Han J."/>
            <person name="Lapidus A."/>
            <person name="Cheng J.-F."/>
            <person name="Goodwin L."/>
            <person name="Pitluck S."/>
            <person name="Peters L."/>
            <person name="Land M.L."/>
            <person name="Hauser L."/>
            <person name="Brambilla E."/>
            <person name="Klenk H.-P."/>
            <person name="Woyke T.J."/>
        </authorList>
    </citation>
    <scope>NUCLEOTIDE SEQUENCE [LARGE SCALE GENOMIC DNA]</scope>
    <source>
        <strain evidence="2 3">K62</strain>
    </source>
</reference>
<evidence type="ECO:0000313" key="2">
    <source>
        <dbReference type="EMBL" id="EIE98787.1"/>
    </source>
</evidence>